<protein>
    <submittedName>
        <fullName evidence="1">Uncharacterized protein</fullName>
    </submittedName>
</protein>
<evidence type="ECO:0000313" key="1">
    <source>
        <dbReference type="EMBL" id="MFB9755545.1"/>
    </source>
</evidence>
<organism evidence="1 2">
    <name type="scientific">Paenibacillus hodogayensis</name>
    <dbReference type="NCBI Taxonomy" id="279208"/>
    <lineage>
        <taxon>Bacteria</taxon>
        <taxon>Bacillati</taxon>
        <taxon>Bacillota</taxon>
        <taxon>Bacilli</taxon>
        <taxon>Bacillales</taxon>
        <taxon>Paenibacillaceae</taxon>
        <taxon>Paenibacillus</taxon>
    </lineage>
</organism>
<dbReference type="Proteomes" id="UP001589619">
    <property type="component" value="Unassembled WGS sequence"/>
</dbReference>
<dbReference type="RefSeq" id="WP_344908624.1">
    <property type="nucleotide sequence ID" value="NZ_BAAAYO010000006.1"/>
</dbReference>
<evidence type="ECO:0000313" key="2">
    <source>
        <dbReference type="Proteomes" id="UP001589619"/>
    </source>
</evidence>
<dbReference type="EMBL" id="JBHMAG010000018">
    <property type="protein sequence ID" value="MFB9755545.1"/>
    <property type="molecule type" value="Genomic_DNA"/>
</dbReference>
<reference evidence="1 2" key="1">
    <citation type="submission" date="2024-09" db="EMBL/GenBank/DDBJ databases">
        <authorList>
            <person name="Sun Q."/>
            <person name="Mori K."/>
        </authorList>
    </citation>
    <scope>NUCLEOTIDE SEQUENCE [LARGE SCALE GENOMIC DNA]</scope>
    <source>
        <strain evidence="1 2">JCM 12520</strain>
    </source>
</reference>
<accession>A0ABV5W4R9</accession>
<proteinExistence type="predicted"/>
<name>A0ABV5W4R9_9BACL</name>
<gene>
    <name evidence="1" type="ORF">ACFFNY_28540</name>
</gene>
<sequence length="178" mass="19459">MKSTVRIMAAVLISIGFAAVLSIVPELDGSVQSNGAETPVFRSDYAVTLSERNLVDLLVRAKLRLNVAHVEFSDSILSVDLKTKSGGMSAEAIYEDLYELSSLGFSGTKNVKQLLVRVMEQPAGKDQTPQLLLAMDAKRTDLGGGATEAGLRGRGTKEQYLSSHFSLTYTRKWLDQYR</sequence>
<comment type="caution">
    <text evidence="1">The sequence shown here is derived from an EMBL/GenBank/DDBJ whole genome shotgun (WGS) entry which is preliminary data.</text>
</comment>
<keyword evidence="2" id="KW-1185">Reference proteome</keyword>